<evidence type="ECO:0000256" key="1">
    <source>
        <dbReference type="ARBA" id="ARBA00022679"/>
    </source>
</evidence>
<dbReference type="SUPFAM" id="SSF53448">
    <property type="entry name" value="Nucleotide-diphospho-sugar transferases"/>
    <property type="match status" value="1"/>
</dbReference>
<evidence type="ECO:0008006" key="3">
    <source>
        <dbReference type="Google" id="ProtNLM"/>
    </source>
</evidence>
<dbReference type="AlphaFoldDB" id="A0A6C0DEJ8"/>
<proteinExistence type="predicted"/>
<name>A0A6C0DEJ8_9ZZZZ</name>
<dbReference type="EMBL" id="MN739578">
    <property type="protein sequence ID" value="QHT14005.1"/>
    <property type="molecule type" value="Genomic_DNA"/>
</dbReference>
<dbReference type="GO" id="GO:0000030">
    <property type="term" value="F:mannosyltransferase activity"/>
    <property type="evidence" value="ECO:0007669"/>
    <property type="project" value="TreeGrafter"/>
</dbReference>
<organism evidence="2">
    <name type="scientific">viral metagenome</name>
    <dbReference type="NCBI Taxonomy" id="1070528"/>
    <lineage>
        <taxon>unclassified sequences</taxon>
        <taxon>metagenomes</taxon>
        <taxon>organismal metagenomes</taxon>
    </lineage>
</organism>
<evidence type="ECO:0000313" key="2">
    <source>
        <dbReference type="EMBL" id="QHT14005.1"/>
    </source>
</evidence>
<protein>
    <recommendedName>
        <fullName evidence="3">Glycosyltransferase</fullName>
    </recommendedName>
</protein>
<dbReference type="PANTHER" id="PTHR32385">
    <property type="entry name" value="MANNOSYL PHOSPHORYLINOSITOL CERAMIDE SYNTHASE"/>
    <property type="match status" value="1"/>
</dbReference>
<sequence length="227" mass="26804">MNIIQTWKTKDIPIHLFNYIQKIRNLNPNCNYIFFDDNDIDKFMKLTTPEYYECFCNLTEKIQQIDFFRYVAIYYYGGLYLDLDIDIVTSFDDIDINKCIFPIELKHPSDEILIKNNLPSIGNYAFYAPKGHPFIKMVIDNILNQRISDEIIEKASITHGDTPRDVRIYYTTGPILISQTYYDYVSINNDDSVILLEPSPYIDNCFGKYGFHKFYGSWRLNTIPKQL</sequence>
<dbReference type="Pfam" id="PF04488">
    <property type="entry name" value="Gly_transf_sug"/>
    <property type="match status" value="1"/>
</dbReference>
<dbReference type="InterPro" id="IPR007577">
    <property type="entry name" value="GlycoTrfase_DXD_sugar-bd_CS"/>
</dbReference>
<dbReference type="GO" id="GO:0051999">
    <property type="term" value="P:mannosyl-inositol phosphorylceramide biosynthetic process"/>
    <property type="evidence" value="ECO:0007669"/>
    <property type="project" value="TreeGrafter"/>
</dbReference>
<dbReference type="GO" id="GO:0016020">
    <property type="term" value="C:membrane"/>
    <property type="evidence" value="ECO:0007669"/>
    <property type="project" value="GOC"/>
</dbReference>
<dbReference type="InterPro" id="IPR051706">
    <property type="entry name" value="Glycosyltransferase_domain"/>
</dbReference>
<accession>A0A6C0DEJ8</accession>
<keyword evidence="1" id="KW-0808">Transferase</keyword>
<dbReference type="Gene3D" id="3.90.550.20">
    <property type="match status" value="1"/>
</dbReference>
<reference evidence="2" key="1">
    <citation type="journal article" date="2020" name="Nature">
        <title>Giant virus diversity and host interactions through global metagenomics.</title>
        <authorList>
            <person name="Schulz F."/>
            <person name="Roux S."/>
            <person name="Paez-Espino D."/>
            <person name="Jungbluth S."/>
            <person name="Walsh D.A."/>
            <person name="Denef V.J."/>
            <person name="McMahon K.D."/>
            <person name="Konstantinidis K.T."/>
            <person name="Eloe-Fadrosh E.A."/>
            <person name="Kyrpides N.C."/>
            <person name="Woyke T."/>
        </authorList>
    </citation>
    <scope>NUCLEOTIDE SEQUENCE</scope>
    <source>
        <strain evidence="2">GVMAG-M-3300023174-134</strain>
    </source>
</reference>
<dbReference type="InterPro" id="IPR029044">
    <property type="entry name" value="Nucleotide-diphossugar_trans"/>
</dbReference>
<dbReference type="PANTHER" id="PTHR32385:SF15">
    <property type="entry name" value="INOSITOL PHOSPHOCERAMIDE MANNOSYLTRANSFERASE 1"/>
    <property type="match status" value="1"/>
</dbReference>